<dbReference type="Proteomes" id="UP000263273">
    <property type="component" value="Unassembled WGS sequence"/>
</dbReference>
<organism evidence="2 3">
    <name type="scientific">Syntrophomonas wolfei</name>
    <dbReference type="NCBI Taxonomy" id="863"/>
    <lineage>
        <taxon>Bacteria</taxon>
        <taxon>Bacillati</taxon>
        <taxon>Bacillota</taxon>
        <taxon>Clostridia</taxon>
        <taxon>Eubacteriales</taxon>
        <taxon>Syntrophomonadaceae</taxon>
        <taxon>Syntrophomonas</taxon>
    </lineage>
</organism>
<reference evidence="2 3" key="1">
    <citation type="journal article" date="2018" name="Nat. Biotechnol.">
        <title>A standardized bacterial taxonomy based on genome phylogeny substantially revises the tree of life.</title>
        <authorList>
            <person name="Parks D.H."/>
            <person name="Chuvochina M."/>
            <person name="Waite D.W."/>
            <person name="Rinke C."/>
            <person name="Skarshewski A."/>
            <person name="Chaumeil P.A."/>
            <person name="Hugenholtz P."/>
        </authorList>
    </citation>
    <scope>NUCLEOTIDE SEQUENCE [LARGE SCALE GENOMIC DNA]</scope>
    <source>
        <strain evidence="2">UBA10948</strain>
    </source>
</reference>
<protein>
    <submittedName>
        <fullName evidence="2">Acyl-CoA dehydrogenase</fullName>
    </submittedName>
</protein>
<dbReference type="Pfam" id="PF12806">
    <property type="entry name" value="Acyl-CoA_dh_C"/>
    <property type="match status" value="1"/>
</dbReference>
<dbReference type="AlphaFoldDB" id="A0A354YTN3"/>
<comment type="caution">
    <text evidence="2">The sequence shown here is derived from an EMBL/GenBank/DDBJ whole genome shotgun (WGS) entry which is preliminary data.</text>
</comment>
<evidence type="ECO:0000313" key="2">
    <source>
        <dbReference type="EMBL" id="HBK52554.1"/>
    </source>
</evidence>
<evidence type="ECO:0000259" key="1">
    <source>
        <dbReference type="Pfam" id="PF12806"/>
    </source>
</evidence>
<evidence type="ECO:0000313" key="3">
    <source>
        <dbReference type="Proteomes" id="UP000263273"/>
    </source>
</evidence>
<gene>
    <name evidence="2" type="ORF">DDZ44_01265</name>
</gene>
<feature type="non-terminal residue" evidence="2">
    <location>
        <position position="108"/>
    </location>
</feature>
<accession>A0A354YTN3</accession>
<sequence length="108" mass="12163">NFIQAQDFNNRKTTMKKGEPMKKWVAQIADFLATKKDPAFADEFAMMDDAFSAYNEILSTKEAWRASNPQLVQLFATRMLHAASMMICGKLMLDQALLAAKKLAELGE</sequence>
<dbReference type="EMBL" id="DNZF01000029">
    <property type="protein sequence ID" value="HBK52554.1"/>
    <property type="molecule type" value="Genomic_DNA"/>
</dbReference>
<feature type="non-terminal residue" evidence="2">
    <location>
        <position position="1"/>
    </location>
</feature>
<feature type="domain" description="Acetyl-CoA dehydrogenase-like C-terminal" evidence="1">
    <location>
        <begin position="24"/>
        <end position="105"/>
    </location>
</feature>
<dbReference type="InterPro" id="IPR025878">
    <property type="entry name" value="Acyl-CoA_dh-like_C_dom"/>
</dbReference>
<dbReference type="STRING" id="378794.GCA_001570625_01482"/>
<proteinExistence type="predicted"/>
<name>A0A354YTN3_9FIRM</name>